<accession>A0AA48GL20</accession>
<feature type="domain" description="Tyrosine specific protein phosphatases" evidence="5">
    <location>
        <begin position="113"/>
        <end position="169"/>
    </location>
</feature>
<dbReference type="EMBL" id="AP027080">
    <property type="protein sequence ID" value="BDU73194.1"/>
    <property type="molecule type" value="Genomic_DNA"/>
</dbReference>
<dbReference type="PANTHER" id="PTHR31126">
    <property type="entry name" value="TYROSINE-PROTEIN PHOSPHATASE"/>
    <property type="match status" value="1"/>
</dbReference>
<dbReference type="InterPro" id="IPR000387">
    <property type="entry name" value="Tyr_Pase_dom"/>
</dbReference>
<dbReference type="InterPro" id="IPR020422">
    <property type="entry name" value="TYR_PHOSPHATASE_DUAL_dom"/>
</dbReference>
<dbReference type="RefSeq" id="WP_316411837.1">
    <property type="nucleotide sequence ID" value="NZ_AP027080.1"/>
</dbReference>
<protein>
    <recommendedName>
        <fullName evidence="8">Tyrosine specific protein phosphatases domain-containing protein</fullName>
    </recommendedName>
</protein>
<organism evidence="6 7">
    <name type="scientific">Mesoterricola silvestris</name>
    <dbReference type="NCBI Taxonomy" id="2927979"/>
    <lineage>
        <taxon>Bacteria</taxon>
        <taxon>Pseudomonadati</taxon>
        <taxon>Acidobacteriota</taxon>
        <taxon>Holophagae</taxon>
        <taxon>Holophagales</taxon>
        <taxon>Holophagaceae</taxon>
        <taxon>Mesoterricola</taxon>
    </lineage>
</organism>
<feature type="signal peptide" evidence="3">
    <location>
        <begin position="1"/>
        <end position="25"/>
    </location>
</feature>
<evidence type="ECO:0000259" key="5">
    <source>
        <dbReference type="PROSITE" id="PS50056"/>
    </source>
</evidence>
<comment type="similarity">
    <text evidence="1">Belongs to the protein-tyrosine phosphatase family.</text>
</comment>
<name>A0AA48GL20_9BACT</name>
<evidence type="ECO:0000313" key="6">
    <source>
        <dbReference type="EMBL" id="BDU73194.1"/>
    </source>
</evidence>
<sequence>MPLHTLIPRALLPVLLLGLPVAAQAPERPASQGAATPSDTEVPGVANFARLSPAVWRGAQPTAEGFRNLEKWGVRTVISFRHDHDDFQELKGTGLKYLRIPSLAFDPSLENIARFLKVVEDEANWPVFIHCAKGKDRTGYNAAAYRIVIQGWTPARALEEMHAFRFNRIWVLNPGFVRRLTAEELRARVDREPPPLFQIWVP</sequence>
<evidence type="ECO:0000256" key="1">
    <source>
        <dbReference type="ARBA" id="ARBA00009580"/>
    </source>
</evidence>
<dbReference type="KEGG" id="msil:METEAL_23680"/>
<dbReference type="GO" id="GO:0016791">
    <property type="term" value="F:phosphatase activity"/>
    <property type="evidence" value="ECO:0007669"/>
    <property type="project" value="TreeGrafter"/>
</dbReference>
<dbReference type="PANTHER" id="PTHR31126:SF72">
    <property type="entry name" value="DUAL SPECIFICITY PROTEIN PHOSPHATASE TPBA"/>
    <property type="match status" value="1"/>
</dbReference>
<dbReference type="PROSITE" id="PS00383">
    <property type="entry name" value="TYR_PHOSPHATASE_1"/>
    <property type="match status" value="1"/>
</dbReference>
<evidence type="ECO:0000256" key="2">
    <source>
        <dbReference type="ARBA" id="ARBA00022801"/>
    </source>
</evidence>
<evidence type="ECO:0000256" key="3">
    <source>
        <dbReference type="SAM" id="SignalP"/>
    </source>
</evidence>
<keyword evidence="7" id="KW-1185">Reference proteome</keyword>
<gene>
    <name evidence="6" type="ORF">METEAL_23680</name>
</gene>
<proteinExistence type="inferred from homology"/>
<dbReference type="PROSITE" id="PS50056">
    <property type="entry name" value="TYR_PHOSPHATASE_2"/>
    <property type="match status" value="1"/>
</dbReference>
<keyword evidence="2" id="KW-0378">Hydrolase</keyword>
<dbReference type="InterPro" id="IPR029021">
    <property type="entry name" value="Prot-tyrosine_phosphatase-like"/>
</dbReference>
<evidence type="ECO:0000313" key="7">
    <source>
        <dbReference type="Proteomes" id="UP001238179"/>
    </source>
</evidence>
<dbReference type="AlphaFoldDB" id="A0AA48GL20"/>
<dbReference type="Pfam" id="PF22741">
    <property type="entry name" value="PTP-NADK"/>
    <property type="match status" value="1"/>
</dbReference>
<dbReference type="InterPro" id="IPR016130">
    <property type="entry name" value="Tyr_Pase_AS"/>
</dbReference>
<dbReference type="Gene3D" id="3.90.190.10">
    <property type="entry name" value="Protein tyrosine phosphatase superfamily"/>
    <property type="match status" value="1"/>
</dbReference>
<dbReference type="SUPFAM" id="SSF52799">
    <property type="entry name" value="(Phosphotyrosine protein) phosphatases II"/>
    <property type="match status" value="1"/>
</dbReference>
<dbReference type="Proteomes" id="UP001238179">
    <property type="component" value="Chromosome"/>
</dbReference>
<keyword evidence="3" id="KW-0732">Signal</keyword>
<dbReference type="PROSITE" id="PS50054">
    <property type="entry name" value="TYR_PHOSPHATASE_DUAL"/>
    <property type="match status" value="1"/>
</dbReference>
<evidence type="ECO:0008006" key="8">
    <source>
        <dbReference type="Google" id="ProtNLM"/>
    </source>
</evidence>
<evidence type="ECO:0000259" key="4">
    <source>
        <dbReference type="PROSITE" id="PS50054"/>
    </source>
</evidence>
<dbReference type="InterPro" id="IPR055214">
    <property type="entry name" value="PTP-NADK"/>
</dbReference>
<feature type="domain" description="Tyrosine-protein phosphatase" evidence="4">
    <location>
        <begin position="47"/>
        <end position="189"/>
    </location>
</feature>
<reference evidence="7" key="1">
    <citation type="journal article" date="2023" name="Int. J. Syst. Evol. Microbiol.">
        <title>Mesoterricola silvestris gen. nov., sp. nov., Mesoterricola sediminis sp. nov., Geothrix oryzae sp. nov., Geothrix edaphica sp. nov., Geothrix rubra sp. nov., and Geothrix limicola sp. nov., six novel members of Acidobacteriota isolated from soils.</title>
        <authorList>
            <person name="Itoh H."/>
            <person name="Sugisawa Y."/>
            <person name="Mise K."/>
            <person name="Xu Z."/>
            <person name="Kuniyasu M."/>
            <person name="Ushijima N."/>
            <person name="Kawano K."/>
            <person name="Kobayashi E."/>
            <person name="Shiratori Y."/>
            <person name="Masuda Y."/>
            <person name="Senoo K."/>
        </authorList>
    </citation>
    <scope>NUCLEOTIDE SEQUENCE [LARGE SCALE GENOMIC DNA]</scope>
    <source>
        <strain evidence="7">W79</strain>
    </source>
</reference>
<feature type="chain" id="PRO_5041436646" description="Tyrosine specific protein phosphatases domain-containing protein" evidence="3">
    <location>
        <begin position="26"/>
        <end position="202"/>
    </location>
</feature>